<dbReference type="GO" id="GO:0072330">
    <property type="term" value="P:monocarboxylic acid biosynthetic process"/>
    <property type="evidence" value="ECO:0007669"/>
    <property type="project" value="UniProtKB-ARBA"/>
</dbReference>
<dbReference type="SUPFAM" id="SSF52777">
    <property type="entry name" value="CoA-dependent acyltransferases"/>
    <property type="match status" value="10"/>
</dbReference>
<dbReference type="FunFam" id="3.40.50.12780:FF:000012">
    <property type="entry name" value="Non-ribosomal peptide synthetase"/>
    <property type="match status" value="3"/>
</dbReference>
<dbReference type="FunFam" id="3.40.50.980:FF:000001">
    <property type="entry name" value="Non-ribosomal peptide synthetase"/>
    <property type="match status" value="4"/>
</dbReference>
<dbReference type="Proteomes" id="UP000322244">
    <property type="component" value="Unassembled WGS sequence"/>
</dbReference>
<dbReference type="GO" id="GO:0008610">
    <property type="term" value="P:lipid biosynthetic process"/>
    <property type="evidence" value="ECO:0007669"/>
    <property type="project" value="UniProtKB-ARBA"/>
</dbReference>
<evidence type="ECO:0000259" key="7">
    <source>
        <dbReference type="PROSITE" id="PS50075"/>
    </source>
</evidence>
<keyword evidence="5" id="KW-0677">Repeat</keyword>
<dbReference type="FunFam" id="3.30.300.30:FF:000010">
    <property type="entry name" value="Enterobactin synthetase component F"/>
    <property type="match status" value="2"/>
</dbReference>
<dbReference type="SMART" id="SM00823">
    <property type="entry name" value="PKS_PP"/>
    <property type="match status" value="4"/>
</dbReference>
<dbReference type="GO" id="GO:0031177">
    <property type="term" value="F:phosphopantetheine binding"/>
    <property type="evidence" value="ECO:0007669"/>
    <property type="project" value="InterPro"/>
</dbReference>
<comment type="similarity">
    <text evidence="2">Belongs to the ATP-dependent AMP-binding enzyme family.</text>
</comment>
<dbReference type="InterPro" id="IPR010060">
    <property type="entry name" value="NRPS_synth"/>
</dbReference>
<dbReference type="GO" id="GO:0005829">
    <property type="term" value="C:cytosol"/>
    <property type="evidence" value="ECO:0007669"/>
    <property type="project" value="TreeGrafter"/>
</dbReference>
<sequence length="4855" mass="520345">MTGAAPSLTDLLEHAADVSPELLAFAVDDVSATFAQLHGRVVQLRPILQMQGLDGDAAISSAVTMLAPTIAQGSPAEVADRIQRILIDVRSRAGDAAGTEDVRTLVSLFEEQVARTPDAVAIVCDGIALTYRQFDARANRLARHLIGLGVGAESLVGVGMRRSVDLLVGLYAVIKAGGAYVPLDPDHPMDRTAYILDVAQPVCVLVTERDGFELPAGTATVAVDVVDAGINSDATITDQERLRGLTPANCAYVIFTSGSTGRPKGVALTHGAVVNQLLWIQQEYGLTAADAMLQKTPVTFDVSVWELFWPFQIGARLVIAEPDRHADADYLAQTIEAESITVATFVPTMLTAFVSEPGIRIAESLDSVLAIGEALPASTAEQLRSLSSARLHNLYGPTEAAVSATFHEAVPNDTASVPIGLPVANTRAFVLDSRLRPVPPGVAGELYLSGVQLARGYVTRPELTSDRFVANPFGEPGERMYRTGDLVLWSGKSGAGPLGELEYLGRTDFQVKVRGLRIELGEIEAALTEHDAVARSVVIVREDKPGQQQLVAYVVPSNGSIDTAELAAHAGRTLPAYMVPAAVLVLDRLPLNSSGKLDRNALPQPVYEARTFTAPTNPVEEIVAESFSAVLGIDRAGVDDDFFELGGNSLMATQLVARLGVALGSRVTVRELFEAPTVGALAARVETDVTHVRTVPLVPQVRPERIPLSLAQQRMWFLNQFDIESAVNNLPVVLRLSGEIDVDALQAAVGDVIERHESLRTVFPVDDGDAYQVIVPAAHVIPDLTPIEVDESEIATRVHDIVSAGFDVTADVPLRAQLLASGPVREIQGPGTRLHAQFVLVFVVHHISGDGWSMGPLTRDVMAAYSARCSGAAPSWTPLPVQYADYSLWQRAVLGSEDDPESIVSQQITYWQTALADLPDELNLPSDRPRPAVQSFAGGNVEFQIAADLHRSLSDLARDQGATLFMVMHSALAVFLARMSGTDDIAIGTPVAGRGERALDDMIGMFVNTLVLRSHIDGGALFADVVRQTRDANLEAFGHADVPFERLVDALNPERSTARHPLFQVALSFANLAPSSLTLPELTVDGVDAEVTSAKFDLALTLTENVDVGGIAAELAYARDLFDQSTVESFADRFTRLLRSIVTGAGTPIGDLALLDEVEYRTLTHVHGSAASTRTLLVDCFARGALRNPDKTAVRYQDRSITYRELDEASSRLARLLIQRGVGPETFVALAFPRSYQMVLAVWAVAKTGGAYVPIDPTLPDARIRYMLSDSAAIIGITTSEFVEALPTDTDWLLLDDPATIDAAAVQDNSPVPDSERLLPLRPRHAAYMIYTSGSTGMPKGVLLTHSGLGPLVDIATDLYHLTAAARFLHICSPSFDPSILEWCATFYAGATLVIVPASIIGGPDLADLMKSERVTHTVMTPAVLSTMAPDGMSDLKLISAGGDVTTPELVAKWAPGRRYINGYGPTETTIISTFARLAPGDTVTIGSPVRGTSALVLDTRMRPVPPGVAGELYLAGDALARGYRDRPDLTAASFVADPYGEPGERLYRTGDVVRWNAHGELVFAGRSDFQVKVRGFRIELGEIDAVIGAHPDVDFVLTMGRESAAGVTMLVSYVRPAAGAAIDVEQLTDFAAEALASHMVPAAIVVLDEVPLTPVGKLDRKALPLPVFDVAVFRAPTNSVEEVVAEVFADVLGIEQVGLDDDFFALGGNSLVATRVVARIGAALGVRLPVRALFDAPTVEALAARSEMRTGATVLPTLTARPRPDRIPLSMAQQRMWFLNRFDTESAVNNVPAAIRLSGALDLAALRLALGDVVARHETLRTRYPEHDGVASQIVLPARQQLPELTPIQVAESDLADVVAETISLGFDVAVEVPWRITLFQLGAAEFVLVSVVHHIAADGWSMGPLTRDVMLAYAARAAGGAPEWAPLAVQYADYALWQREMLGSEADPDSLLSQQLKFWSENLADIPDQLDLPADRQRPAVASGRGATYSFDIAAETYSRLDAVARDRDATLFMVAHAAFAVLISRLTGSADVVIGTPVAGRGDADLDDLIGMFVNTLALRTRQDPSASFADVLAAARETDLQAFAHAEVPFERLVEVIDPERSQGRHPIFQSVLSFENLPPISLELSGLTASGVDLAIDTAKFDLLLTLREDGAAEFTYATDLFDRATVSGFADRFLLILEAIVADADVPIGDIELLDDAERRRLVPRRGAPAQTPRVLPDLLASAAENGAATALISGSAEVTYRELDSRSNQLAHSLIRRGVGPEDLIAVAVPRSVEAVVAVWAVTKAGAAFVPVDPSYPADRITHMITDSGAVLGLSVAAVRETLPDNVEWLGIDDLEETTEAITDAMRVRTLRTEHPAYVIYTSGSTGTPKGVIVTHAGMANFAAEQRHRYGIRASSRVLGVSSPSFDASMLELLMVVDAAATLVISPAEVFAGDALEQVIVRGRVTHAFITPSVLASMDPAHMIGTLEVLVAGGEAVSADVVARWAPGRLLFNGYGPTETTIMAAISDPLVADEPVTMGGPIRGMRAVVLDERLHPVPVGVVGELFLAGIQLARGYHARRGLTAERFVADPYGVAGERLYRTGDLVRWTADATLDYRGRSDFQVKVRGLRIELGEIEAVLAEHEAIDFAVVTADRSALAGFVVAAQGRTVDLAAVTTFLAERLPAHMVPTSITVLDAVPLTPVGKLDRKALVALPIERETTFSAPRTEDERAIAAVFADVLGVERVGIHDSFFGLGGDSILSIQLVSRASAAGVRFTPKDVFESKTVARLAQVAVRETAAPTLEEMSGAGVGAVRLTPIVRWLVGRSGAHDRFSQAVLLTLPSDADHDAVRLLIQALMDRHDMLRSALYAVNDDEWHWEVGEVGSVDAADMLAEVHLDAAPGTAAFEQAVLSEHARAAERLVPATGKLVQLVHLTSDRNDAGRVLLVIHHLAVDGVSWRILIPELVTGWSQLVAGQQISLPDVGTSMRRWAHELRNVATDRIGERDLWRQIVDAPDALLGTRVLDPTVDLESTADRVRLTLSTELTSRLTTTVPAAFRGGVNDGLLAGLALALAQWRRRRECTQRDAFVFVEGHGREEQIAPGADLSNTVGWFTTMFPVRLDALALGASIGDVVKHAKESLLALPDKGIGYGLLRYLDTDSHLGGFADPQISFNYLGRAGSVDAGEGAWLPAPETIAFGGGNDEDLALSAVIGINAIVGGAADGERLAAEFLFAPGILDRSAVQELADLWADALDSIGRYAVDVVDAGLTPSDVAAQGIRQTDVDHIATRYPTVTDIWPLSPLQYGLYFHAELSGGDLDVYTAQTSLHFSGEVDESRLRRSADLLVRRHPNLGAAFLHAADGSPYQVISTDVDVPWNALDFHDLRPDDARAELDRVLAADRRAPFDMAAPPLIRFTYVQMPADASVLIVNNHHILLDGWSMPLVQRELMTLYATANSDVDLPPSRPYVDYLSWVQSQNSAFSRQAWRTVLQDAEPTLIARAATGDSRFPVDLSVELDEESTRRLTERLGALDITMSTATQLAWAIMLATVTGRDHVVFGETVSGRPALLAGVESMVGLFINTVPVAAHVDPSATLAQALAALQADKSQVLDHHYLGLSDIVGESDTTGALFDTLTVFESYPVDPVGIGVEVDRAGLRVTGIDGVDATHYPLMLQSQLDSRLQLRIRYQPDSVDPGTAALFARGLRTILATIADDSTVLTREIDLLDAAERQTVLVEHNRTAHSVDGTQTLVELFDEQAAATPDSTAVRYGVEVLTYSEFASRVRRLARYLIGSGVGPESRVAVAIPRSTELVVAIHAVLAAGGAYVPIDPEHPADRIAHVLATARPVCVIGVGDVQVPADIDVVDLSALDVSSYDDAALTDVDRLGALRSDNTAYVLFTSGSTGRPKGVVVSHAAVVNQIRWITARFDMNADDVVLVKTPATFDVSVWELFGALSVGASIVVVTPDGHRDPAYLAEVIAAHGVTLTSFVPSMLSVFAESAEQHAVSSLRALAVAGEALTSDVVAAFRSISGAAVHNLYGPTEVTVHSTATRVAEELGAAVSIGSPVWNTQAYVLDSRLRPVPIGVAGELYLAGRQLAYGYESRGALTADRFVANPFGDAGDRLYRTGDVVTRRTSGELDYLGRSDFQVKLRGQRIELGEIEAALDRLPAIRRSVVVVRSDDRVGDQLVAYVVVDGDFDGEVDTARVRTDLSSTLPTYMVPAAVVVLERLPLNSAGKLDRKALPDPVIEQRRFRPPATAVEEVVAAVYADVLGVDQAGRDDDFFTLGGNSLTATQVAARLGNALDASISVRTLFQAPTVRELAAAVEPQKGEGARAPLEPMVRPELIPLSSAQRRMWFLNRFDTSSAASNIPFALRLSGTLNADALAAALADVVDRHETLRTTYPDVDGIGHQSIAERGSVTTQLQRVNVDPGESTDWITEFARRGFDVATDVPLRAALLRISPTEHVLALVVHHIAADGASIAPLATDLVTAYSARLRGYAPDWTPLSVQYADYTLWQREWLGAETDPDSIAAQQLDYWSDTLCGLPERVELPIDRPRPPTATSAGGLVEFTVDADLRGALEAVAQEHDATLFMVLHTALAVLTARLANTDDVAIGTPVAGRGDAALDTLIGMFVNTVVLRTEIDGAATFSDLLATVRERDIAAFGNSDVPFERLVEVLDPVRSPAHHPLFQVSLVFQNLAQALLDVAGLSFDTVRLDGAIARFDLELTISPLDGAGLAAGFTYAADLFDEQTVERFARQYVMLLRALVADAQTPVGDANLLDASERNRVVTEWNATEHPVGRLTLPELLSAPSDPDAVAITFEGMSLTYGDFSDRVNRLARRLIADGVGPESLVAVAMRRSLDLVVG</sequence>
<dbReference type="InterPro" id="IPR023213">
    <property type="entry name" value="CAT-like_dom_sf"/>
</dbReference>
<evidence type="ECO:0000313" key="9">
    <source>
        <dbReference type="Proteomes" id="UP000322244"/>
    </source>
</evidence>
<dbReference type="Gene3D" id="2.30.38.10">
    <property type="entry name" value="Luciferase, Domain 3"/>
    <property type="match status" value="2"/>
</dbReference>
<dbReference type="FunFam" id="1.10.1200.10:FF:000016">
    <property type="entry name" value="Non-ribosomal peptide synthase"/>
    <property type="match status" value="2"/>
</dbReference>
<comment type="caution">
    <text evidence="8">The sequence shown here is derived from an EMBL/GenBank/DDBJ whole genome shotgun (WGS) entry which is preliminary data.</text>
</comment>
<name>A0A5A7S3P8_9NOCA</name>
<dbReference type="InterPro" id="IPR020845">
    <property type="entry name" value="AMP-binding_CS"/>
</dbReference>
<dbReference type="InterPro" id="IPR042099">
    <property type="entry name" value="ANL_N_sf"/>
</dbReference>
<dbReference type="PROSITE" id="PS00455">
    <property type="entry name" value="AMP_BINDING"/>
    <property type="match status" value="4"/>
</dbReference>
<dbReference type="InterPro" id="IPR036736">
    <property type="entry name" value="ACP-like_sf"/>
</dbReference>
<dbReference type="FunFam" id="1.10.1200.10:FF:000005">
    <property type="entry name" value="Nonribosomal peptide synthetase 1"/>
    <property type="match status" value="1"/>
</dbReference>
<dbReference type="Pfam" id="PF00550">
    <property type="entry name" value="PP-binding"/>
    <property type="match status" value="4"/>
</dbReference>
<dbReference type="GO" id="GO:0043041">
    <property type="term" value="P:amino acid activation for nonribosomal peptide biosynthetic process"/>
    <property type="evidence" value="ECO:0007669"/>
    <property type="project" value="TreeGrafter"/>
</dbReference>
<feature type="domain" description="Carrier" evidence="7">
    <location>
        <begin position="2711"/>
        <end position="2785"/>
    </location>
</feature>
<dbReference type="GO" id="GO:0044550">
    <property type="term" value="P:secondary metabolite biosynthetic process"/>
    <property type="evidence" value="ECO:0007669"/>
    <property type="project" value="UniProtKB-ARBA"/>
</dbReference>
<dbReference type="GO" id="GO:0003824">
    <property type="term" value="F:catalytic activity"/>
    <property type="evidence" value="ECO:0007669"/>
    <property type="project" value="InterPro"/>
</dbReference>
<dbReference type="InterPro" id="IPR020806">
    <property type="entry name" value="PKS_PP-bd"/>
</dbReference>
<proteinExistence type="inferred from homology"/>
<dbReference type="SUPFAM" id="SSF56801">
    <property type="entry name" value="Acetyl-CoA synthetase-like"/>
    <property type="match status" value="5"/>
</dbReference>
<dbReference type="NCBIfam" id="TIGR01733">
    <property type="entry name" value="AA-adenyl-dom"/>
    <property type="match status" value="4"/>
</dbReference>
<evidence type="ECO:0000256" key="6">
    <source>
        <dbReference type="ARBA" id="ARBA00023194"/>
    </source>
</evidence>
<dbReference type="EMBL" id="VLNY01000027">
    <property type="protein sequence ID" value="KAA0016498.1"/>
    <property type="molecule type" value="Genomic_DNA"/>
</dbReference>
<evidence type="ECO:0000313" key="8">
    <source>
        <dbReference type="EMBL" id="KAA0016498.1"/>
    </source>
</evidence>
<dbReference type="SUPFAM" id="SSF47336">
    <property type="entry name" value="ACP-like"/>
    <property type="match status" value="4"/>
</dbReference>
<dbReference type="CDD" id="cd17646">
    <property type="entry name" value="A_NRPS_AB3403-like"/>
    <property type="match status" value="2"/>
</dbReference>
<feature type="domain" description="Carrier" evidence="7">
    <location>
        <begin position="4241"/>
        <end position="4316"/>
    </location>
</feature>
<dbReference type="PANTHER" id="PTHR45527:SF1">
    <property type="entry name" value="FATTY ACID SYNTHASE"/>
    <property type="match status" value="1"/>
</dbReference>
<dbReference type="NCBIfam" id="TIGR01720">
    <property type="entry name" value="NRPS-para261"/>
    <property type="match status" value="1"/>
</dbReference>
<dbReference type="GO" id="GO:0017000">
    <property type="term" value="P:antibiotic biosynthetic process"/>
    <property type="evidence" value="ECO:0007669"/>
    <property type="project" value="UniProtKB-KW"/>
</dbReference>
<dbReference type="InterPro" id="IPR000873">
    <property type="entry name" value="AMP-dep_synth/lig_dom"/>
</dbReference>
<dbReference type="NCBIfam" id="NF003417">
    <property type="entry name" value="PRK04813.1"/>
    <property type="match status" value="4"/>
</dbReference>
<dbReference type="PROSITE" id="PS00012">
    <property type="entry name" value="PHOSPHOPANTETHEINE"/>
    <property type="match status" value="4"/>
</dbReference>
<keyword evidence="4" id="KW-0597">Phosphoprotein</keyword>
<dbReference type="Gene3D" id="3.40.50.980">
    <property type="match status" value="4"/>
</dbReference>
<dbReference type="Gene3D" id="3.40.50.12780">
    <property type="entry name" value="N-terminal domain of ligase-like"/>
    <property type="match status" value="3"/>
</dbReference>
<protein>
    <submittedName>
        <fullName evidence="8">Amino acid adenylation domain-containing protein</fullName>
    </submittedName>
</protein>
<dbReference type="OrthoDB" id="2472181at2"/>
<dbReference type="InterPro" id="IPR010071">
    <property type="entry name" value="AA_adenyl_dom"/>
</dbReference>
<dbReference type="Pfam" id="PF00501">
    <property type="entry name" value="AMP-binding"/>
    <property type="match status" value="5"/>
</dbReference>
<evidence type="ECO:0000256" key="4">
    <source>
        <dbReference type="ARBA" id="ARBA00022553"/>
    </source>
</evidence>
<keyword evidence="9" id="KW-1185">Reference proteome</keyword>
<dbReference type="InterPro" id="IPR006162">
    <property type="entry name" value="Ppantetheine_attach_site"/>
</dbReference>
<comment type="cofactor">
    <cofactor evidence="1">
        <name>pantetheine 4'-phosphate</name>
        <dbReference type="ChEBI" id="CHEBI:47942"/>
    </cofactor>
</comment>
<dbReference type="RefSeq" id="WP_149433206.1">
    <property type="nucleotide sequence ID" value="NZ_VLNY01000027.1"/>
</dbReference>
<keyword evidence="3" id="KW-0596">Phosphopantetheine</keyword>
<feature type="domain" description="Carrier" evidence="7">
    <location>
        <begin position="1676"/>
        <end position="1751"/>
    </location>
</feature>
<feature type="domain" description="Carrier" evidence="7">
    <location>
        <begin position="614"/>
        <end position="689"/>
    </location>
</feature>
<dbReference type="CDD" id="cd19540">
    <property type="entry name" value="LCL_NRPS-like"/>
    <property type="match status" value="3"/>
</dbReference>
<gene>
    <name evidence="8" type="ORF">FOY51_26160</name>
</gene>
<dbReference type="Gene3D" id="3.30.559.30">
    <property type="entry name" value="Nonribosomal peptide synthetase, condensation domain"/>
    <property type="match status" value="5"/>
</dbReference>
<dbReference type="InterPro" id="IPR025110">
    <property type="entry name" value="AMP-bd_C"/>
</dbReference>
<evidence type="ECO:0000256" key="3">
    <source>
        <dbReference type="ARBA" id="ARBA00022450"/>
    </source>
</evidence>
<dbReference type="Pfam" id="PF00668">
    <property type="entry name" value="Condensation"/>
    <property type="match status" value="5"/>
</dbReference>
<reference evidence="8 9" key="1">
    <citation type="submission" date="2019-07" db="EMBL/GenBank/DDBJ databases">
        <title>Rhodococcus cavernicolus sp. nov., isolated from a cave.</title>
        <authorList>
            <person name="Lee S.D."/>
        </authorList>
    </citation>
    <scope>NUCLEOTIDE SEQUENCE [LARGE SCALE GENOMIC DNA]</scope>
    <source>
        <strain evidence="8 9">C1-24</strain>
    </source>
</reference>
<dbReference type="InterPro" id="IPR009081">
    <property type="entry name" value="PP-bd_ACP"/>
</dbReference>
<dbReference type="UniPathway" id="UPA00011"/>
<dbReference type="InterPro" id="IPR045851">
    <property type="entry name" value="AMP-bd_C_sf"/>
</dbReference>
<feature type="non-terminal residue" evidence="8">
    <location>
        <position position="4855"/>
    </location>
</feature>
<dbReference type="InterPro" id="IPR001242">
    <property type="entry name" value="Condensation_dom"/>
</dbReference>
<dbReference type="Gene3D" id="3.30.300.30">
    <property type="match status" value="4"/>
</dbReference>
<evidence type="ECO:0000256" key="1">
    <source>
        <dbReference type="ARBA" id="ARBA00001957"/>
    </source>
</evidence>
<evidence type="ECO:0000256" key="5">
    <source>
        <dbReference type="ARBA" id="ARBA00022737"/>
    </source>
</evidence>
<evidence type="ECO:0000256" key="2">
    <source>
        <dbReference type="ARBA" id="ARBA00006432"/>
    </source>
</evidence>
<keyword evidence="6" id="KW-0045">Antibiotic biosynthesis</keyword>
<dbReference type="Gene3D" id="3.30.559.10">
    <property type="entry name" value="Chloramphenicol acetyltransferase-like domain"/>
    <property type="match status" value="5"/>
</dbReference>
<dbReference type="PROSITE" id="PS50075">
    <property type="entry name" value="CARRIER"/>
    <property type="match status" value="4"/>
</dbReference>
<dbReference type="Pfam" id="PF13193">
    <property type="entry name" value="AMP-binding_C"/>
    <property type="match status" value="4"/>
</dbReference>
<organism evidence="8 9">
    <name type="scientific">Antrihabitans cavernicola</name>
    <dbReference type="NCBI Taxonomy" id="2495913"/>
    <lineage>
        <taxon>Bacteria</taxon>
        <taxon>Bacillati</taxon>
        <taxon>Actinomycetota</taxon>
        <taxon>Actinomycetes</taxon>
        <taxon>Mycobacteriales</taxon>
        <taxon>Nocardiaceae</taxon>
        <taxon>Antrihabitans</taxon>
    </lineage>
</organism>
<accession>A0A5A7S3P8</accession>
<dbReference type="Gene3D" id="1.10.1200.10">
    <property type="entry name" value="ACP-like"/>
    <property type="match status" value="4"/>
</dbReference>
<dbReference type="PANTHER" id="PTHR45527">
    <property type="entry name" value="NONRIBOSOMAL PEPTIDE SYNTHETASE"/>
    <property type="match status" value="1"/>
</dbReference>